<name>A0A2S9GY84_9BURK</name>
<dbReference type="RefSeq" id="WP_207769702.1">
    <property type="nucleotide sequence ID" value="NZ_PUGF01000012.1"/>
</dbReference>
<evidence type="ECO:0000313" key="3">
    <source>
        <dbReference type="Proteomes" id="UP000237839"/>
    </source>
</evidence>
<dbReference type="AlphaFoldDB" id="A0A2S9GY84"/>
<feature type="domain" description="DUF4224" evidence="1">
    <location>
        <begin position="14"/>
        <end position="56"/>
    </location>
</feature>
<organism evidence="2 3">
    <name type="scientific">Solimicrobium silvestre</name>
    <dbReference type="NCBI Taxonomy" id="2099400"/>
    <lineage>
        <taxon>Bacteria</taxon>
        <taxon>Pseudomonadati</taxon>
        <taxon>Pseudomonadota</taxon>
        <taxon>Betaproteobacteria</taxon>
        <taxon>Burkholderiales</taxon>
        <taxon>Oxalobacteraceae</taxon>
        <taxon>Solimicrobium</taxon>
    </lineage>
</organism>
<gene>
    <name evidence="2" type="ORF">S2091_2671</name>
</gene>
<evidence type="ECO:0000259" key="1">
    <source>
        <dbReference type="Pfam" id="PF13986"/>
    </source>
</evidence>
<reference evidence="2 3" key="1">
    <citation type="submission" date="2018-02" db="EMBL/GenBank/DDBJ databases">
        <title>Solimicrobium silvestre gen. nov., sp. nov., isolated from alpine forest soil.</title>
        <authorList>
            <person name="Margesin R."/>
            <person name="Albuquerque L."/>
            <person name="Zhang D.-C."/>
            <person name="Froufe H.J.C."/>
            <person name="Severino R."/>
            <person name="Roxo I."/>
            <person name="Egas C."/>
            <person name="Da Costa M.S."/>
        </authorList>
    </citation>
    <scope>NUCLEOTIDE SEQUENCE [LARGE SCALE GENOMIC DNA]</scope>
    <source>
        <strain evidence="2 3">S20-91</strain>
    </source>
</reference>
<protein>
    <recommendedName>
        <fullName evidence="1">DUF4224 domain-containing protein</fullName>
    </recommendedName>
</protein>
<keyword evidence="3" id="KW-1185">Reference proteome</keyword>
<sequence>MSAIFEMQIDSETLAVDELAKITGSSRKGDQIEWLSCNGWTFHKNKSGEAIVGRLYARLKLAGISPASLTTSGGWSPDFSSVR</sequence>
<dbReference type="Pfam" id="PF13986">
    <property type="entry name" value="DUF4224"/>
    <property type="match status" value="1"/>
</dbReference>
<comment type="caution">
    <text evidence="2">The sequence shown here is derived from an EMBL/GenBank/DDBJ whole genome shotgun (WGS) entry which is preliminary data.</text>
</comment>
<accession>A0A2S9GY84</accession>
<dbReference type="Proteomes" id="UP000237839">
    <property type="component" value="Unassembled WGS sequence"/>
</dbReference>
<dbReference type="EMBL" id="PUGF01000012">
    <property type="protein sequence ID" value="PRC92616.1"/>
    <property type="molecule type" value="Genomic_DNA"/>
</dbReference>
<dbReference type="InterPro" id="IPR025319">
    <property type="entry name" value="DUF4224"/>
</dbReference>
<proteinExistence type="predicted"/>
<evidence type="ECO:0000313" key="2">
    <source>
        <dbReference type="EMBL" id="PRC92616.1"/>
    </source>
</evidence>